<accession>A0A8S1CU87</accession>
<dbReference type="FunFam" id="3.40.50.2020:FF:000025">
    <property type="entry name" value="Uridine monophosphate synthetase"/>
    <property type="match status" value="1"/>
</dbReference>
<sequence>MKSGRRSPIYIDLRVVISYPKLMDELSKLMWNFAAPSISKYDTVCGVPYTALPIATLISVRENVPMLIRRKEAKGYGTKKLIEGDINVGDVCVIIEDVVTTGSSVLETVADLRGAGLKVTDAIVIVDREQGGPENLQNEGIKCHSVCTLMQIISILKESGKVDSIMVEKVKAYLEDNNDVTPIYPVVKTSKATIPFETRAQQAPCEVSKLLLKLMARKKSNLCVAVDVDQANDLIDLAKLLAPHICILKTHADLTKNFTGEISRQLHALAKQADFMVLEDRKFADIGNTVAKQYSGGCFEVSRWADLVTVHSLPGDGIVKALEEENAKIEEPRGCFLLAEMSSEGNLITTEYIKGSTQMASKFPKTVAGLVCQSLLLADQPGIVQLTPGVRRGEIKEDSLGQRWVTPEEAVIEKGGDVIVVGRGITGAKCPEKEAKLYQEELWAAYEKRIAI</sequence>
<dbReference type="EMBL" id="CADEPI010000061">
    <property type="protein sequence ID" value="CAB3371448.1"/>
    <property type="molecule type" value="Genomic_DNA"/>
</dbReference>
<feature type="binding site" evidence="15">
    <location>
        <position position="227"/>
    </location>
    <ligand>
        <name>substrate</name>
    </ligand>
</feature>
<dbReference type="GO" id="GO:0006207">
    <property type="term" value="P:'de novo' pyrimidine nucleobase biosynthetic process"/>
    <property type="evidence" value="ECO:0007669"/>
    <property type="project" value="InterPro"/>
</dbReference>
<dbReference type="OrthoDB" id="10263753at2759"/>
<evidence type="ECO:0000259" key="16">
    <source>
        <dbReference type="SMART" id="SM00934"/>
    </source>
</evidence>
<dbReference type="FunFam" id="3.20.20.70:FF:000114">
    <property type="entry name" value="Decarboxylase,orotidine phosphate"/>
    <property type="match status" value="1"/>
</dbReference>
<dbReference type="EC" id="4.1.1.23" evidence="6"/>
<keyword evidence="10" id="KW-0210">Decarboxylase</keyword>
<dbReference type="GO" id="GO:0004588">
    <property type="term" value="F:orotate phosphoribosyltransferase activity"/>
    <property type="evidence" value="ECO:0007669"/>
    <property type="project" value="UniProtKB-EC"/>
</dbReference>
<evidence type="ECO:0000256" key="4">
    <source>
        <dbReference type="ARBA" id="ARBA00009769"/>
    </source>
</evidence>
<dbReference type="NCBIfam" id="TIGR01740">
    <property type="entry name" value="pyrF"/>
    <property type="match status" value="1"/>
</dbReference>
<dbReference type="InterPro" id="IPR013785">
    <property type="entry name" value="Aldolase_TIM"/>
</dbReference>
<dbReference type="HAMAP" id="MF_01208">
    <property type="entry name" value="PyrE"/>
    <property type="match status" value="1"/>
</dbReference>
<evidence type="ECO:0000256" key="1">
    <source>
        <dbReference type="ARBA" id="ARBA00004861"/>
    </source>
</evidence>
<evidence type="ECO:0000256" key="3">
    <source>
        <dbReference type="ARBA" id="ARBA00006221"/>
    </source>
</evidence>
<dbReference type="Gene3D" id="3.20.20.70">
    <property type="entry name" value="Aldolase class I"/>
    <property type="match status" value="1"/>
</dbReference>
<keyword evidence="9" id="KW-0808">Transferase</keyword>
<dbReference type="PANTHER" id="PTHR19278">
    <property type="entry name" value="OROTATE PHOSPHORIBOSYLTRANSFERASE"/>
    <property type="match status" value="1"/>
</dbReference>
<feature type="active site" description="For OMPdecase activity" evidence="14">
    <location>
        <position position="280"/>
    </location>
</feature>
<keyword evidence="12" id="KW-0456">Lyase</keyword>
<comment type="caution">
    <text evidence="17">The sequence shown here is derived from an EMBL/GenBank/DDBJ whole genome shotgun (WGS) entry which is preliminary data.</text>
</comment>
<evidence type="ECO:0000256" key="11">
    <source>
        <dbReference type="ARBA" id="ARBA00022975"/>
    </source>
</evidence>
<reference evidence="17 18" key="1">
    <citation type="submission" date="2020-04" db="EMBL/GenBank/DDBJ databases">
        <authorList>
            <person name="Alioto T."/>
            <person name="Alioto T."/>
            <person name="Gomez Garrido J."/>
        </authorList>
    </citation>
    <scope>NUCLEOTIDE SEQUENCE [LARGE SCALE GENOMIC DNA]</scope>
</reference>
<dbReference type="Pfam" id="PF00215">
    <property type="entry name" value="OMPdecase"/>
    <property type="match status" value="1"/>
</dbReference>
<dbReference type="AlphaFoldDB" id="A0A8S1CU87"/>
<evidence type="ECO:0000256" key="2">
    <source>
        <dbReference type="ARBA" id="ARBA00004889"/>
    </source>
</evidence>
<evidence type="ECO:0000256" key="5">
    <source>
        <dbReference type="ARBA" id="ARBA00011971"/>
    </source>
</evidence>
<dbReference type="InterPro" id="IPR014732">
    <property type="entry name" value="OMPdecase"/>
</dbReference>
<organism evidence="17 18">
    <name type="scientific">Cloeon dipterum</name>
    <dbReference type="NCBI Taxonomy" id="197152"/>
    <lineage>
        <taxon>Eukaryota</taxon>
        <taxon>Metazoa</taxon>
        <taxon>Ecdysozoa</taxon>
        <taxon>Arthropoda</taxon>
        <taxon>Hexapoda</taxon>
        <taxon>Insecta</taxon>
        <taxon>Pterygota</taxon>
        <taxon>Palaeoptera</taxon>
        <taxon>Ephemeroptera</taxon>
        <taxon>Pisciforma</taxon>
        <taxon>Baetidae</taxon>
        <taxon>Cloeon</taxon>
    </lineage>
</organism>
<protein>
    <recommendedName>
        <fullName evidence="7">Uridine 5'-monophosphate synthase</fullName>
        <ecNumber evidence="5">2.4.2.10</ecNumber>
        <ecNumber evidence="6">4.1.1.23</ecNumber>
    </recommendedName>
</protein>
<dbReference type="InterPro" id="IPR029057">
    <property type="entry name" value="PRTase-like"/>
</dbReference>
<feature type="binding site" evidence="15">
    <location>
        <position position="423"/>
    </location>
    <ligand>
        <name>substrate</name>
    </ligand>
</feature>
<dbReference type="InterPro" id="IPR011060">
    <property type="entry name" value="RibuloseP-bd_barrel"/>
</dbReference>
<feature type="binding site" evidence="15">
    <location>
        <position position="249"/>
    </location>
    <ligand>
        <name>substrate</name>
    </ligand>
</feature>
<dbReference type="PANTHER" id="PTHR19278:SF9">
    <property type="entry name" value="URIDINE 5'-MONOPHOSPHATE SYNTHASE"/>
    <property type="match status" value="1"/>
</dbReference>
<keyword evidence="11" id="KW-0665">Pyrimidine biosynthesis</keyword>
<dbReference type="SUPFAM" id="SSF51366">
    <property type="entry name" value="Ribulose-phoshate binding barrel"/>
    <property type="match status" value="1"/>
</dbReference>
<evidence type="ECO:0000256" key="12">
    <source>
        <dbReference type="ARBA" id="ARBA00023239"/>
    </source>
</evidence>
<dbReference type="GO" id="GO:0004590">
    <property type="term" value="F:orotidine-5'-phosphate decarboxylase activity"/>
    <property type="evidence" value="ECO:0007669"/>
    <property type="project" value="UniProtKB-EC"/>
</dbReference>
<feature type="binding site" evidence="15">
    <location>
        <position position="391"/>
    </location>
    <ligand>
        <name>substrate</name>
    </ligand>
</feature>
<evidence type="ECO:0000256" key="8">
    <source>
        <dbReference type="ARBA" id="ARBA00022676"/>
    </source>
</evidence>
<dbReference type="GO" id="GO:0044205">
    <property type="term" value="P:'de novo' UMP biosynthetic process"/>
    <property type="evidence" value="ECO:0007669"/>
    <property type="project" value="InterPro"/>
</dbReference>
<dbReference type="EC" id="2.4.2.10" evidence="5"/>
<dbReference type="InterPro" id="IPR000836">
    <property type="entry name" value="PRTase_dom"/>
</dbReference>
<feature type="active site" description="For OMPdecase activity" evidence="14">
    <location>
        <position position="285"/>
    </location>
</feature>
<dbReference type="SMART" id="SM00934">
    <property type="entry name" value="OMPdecase"/>
    <property type="match status" value="1"/>
</dbReference>
<feature type="domain" description="Orotidine 5'-phosphate decarboxylase" evidence="16">
    <location>
        <begin position="221"/>
        <end position="438"/>
    </location>
</feature>
<evidence type="ECO:0000256" key="7">
    <source>
        <dbReference type="ARBA" id="ARBA00015047"/>
    </source>
</evidence>
<feature type="binding site" evidence="15">
    <location>
        <position position="342"/>
    </location>
    <ligand>
        <name>substrate</name>
    </ligand>
</feature>
<feature type="active site" description="For OMPdecase activity" evidence="14">
    <location>
        <position position="282"/>
    </location>
</feature>
<feature type="binding site" evidence="15">
    <location>
        <position position="422"/>
    </location>
    <ligand>
        <name>substrate</name>
    </ligand>
</feature>
<comment type="similarity">
    <text evidence="3">In the N-terminal section; belongs to the purine/pyrimidine phosphoribosyltransferase family.</text>
</comment>
<dbReference type="NCBIfam" id="TIGR00336">
    <property type="entry name" value="pyrE"/>
    <property type="match status" value="1"/>
</dbReference>
<evidence type="ECO:0000256" key="10">
    <source>
        <dbReference type="ARBA" id="ARBA00022793"/>
    </source>
</evidence>
<dbReference type="SUPFAM" id="SSF53271">
    <property type="entry name" value="PRTase-like"/>
    <property type="match status" value="1"/>
</dbReference>
<dbReference type="InterPro" id="IPR023031">
    <property type="entry name" value="OPRT"/>
</dbReference>
<dbReference type="CDD" id="cd04725">
    <property type="entry name" value="OMP_decarboxylase_like"/>
    <property type="match status" value="1"/>
</dbReference>
<evidence type="ECO:0000313" key="18">
    <source>
        <dbReference type="Proteomes" id="UP000494165"/>
    </source>
</evidence>
<keyword evidence="8" id="KW-0328">Glycosyltransferase</keyword>
<dbReference type="Proteomes" id="UP000494165">
    <property type="component" value="Unassembled WGS sequence"/>
</dbReference>
<evidence type="ECO:0000256" key="9">
    <source>
        <dbReference type="ARBA" id="ARBA00022679"/>
    </source>
</evidence>
<keyword evidence="18" id="KW-1185">Reference proteome</keyword>
<evidence type="ECO:0000256" key="13">
    <source>
        <dbReference type="ARBA" id="ARBA00023268"/>
    </source>
</evidence>
<dbReference type="InterPro" id="IPR018089">
    <property type="entry name" value="OMPdecase_AS"/>
</dbReference>
<dbReference type="CDD" id="cd06223">
    <property type="entry name" value="PRTases_typeI"/>
    <property type="match status" value="1"/>
</dbReference>
<dbReference type="InterPro" id="IPR004467">
    <property type="entry name" value="Or_phspho_trans_dom"/>
</dbReference>
<evidence type="ECO:0000256" key="15">
    <source>
        <dbReference type="PIRSR" id="PIRSR614732-2"/>
    </source>
</evidence>
<evidence type="ECO:0000313" key="17">
    <source>
        <dbReference type="EMBL" id="CAB3371448.1"/>
    </source>
</evidence>
<dbReference type="InterPro" id="IPR001754">
    <property type="entry name" value="OMPdeCOase_dom"/>
</dbReference>
<dbReference type="PROSITE" id="PS00156">
    <property type="entry name" value="OMPDECASE"/>
    <property type="match status" value="1"/>
</dbReference>
<comment type="pathway">
    <text evidence="2">Pyrimidine metabolism; UMP biosynthesis via de novo pathway; UMP from orotate: step 1/2.</text>
</comment>
<comment type="pathway">
    <text evidence="1">Pyrimidine metabolism; UMP biosynthesis via de novo pathway; UMP from orotate: step 2/2.</text>
</comment>
<name>A0A8S1CU87_9INSE</name>
<feature type="binding site" evidence="15">
    <location>
        <position position="402"/>
    </location>
    <ligand>
        <name>substrate</name>
    </ligand>
</feature>
<dbReference type="Gene3D" id="3.40.50.2020">
    <property type="match status" value="1"/>
</dbReference>
<comment type="similarity">
    <text evidence="4">In the C-terminal section; belongs to the OMP decarboxylase family.</text>
</comment>
<evidence type="ECO:0000256" key="6">
    <source>
        <dbReference type="ARBA" id="ARBA00012321"/>
    </source>
</evidence>
<proteinExistence type="inferred from homology"/>
<gene>
    <name evidence="17" type="ORF">CLODIP_2_CD04643</name>
</gene>
<keyword evidence="13" id="KW-0511">Multifunctional enzyme</keyword>
<evidence type="ECO:0000256" key="14">
    <source>
        <dbReference type="PIRSR" id="PIRSR614732-1"/>
    </source>
</evidence>